<evidence type="ECO:0000313" key="1">
    <source>
        <dbReference type="EMBL" id="JAE10758.1"/>
    </source>
</evidence>
<dbReference type="EMBL" id="GBRH01187138">
    <property type="protein sequence ID" value="JAE10758.1"/>
    <property type="molecule type" value="Transcribed_RNA"/>
</dbReference>
<proteinExistence type="predicted"/>
<organism evidence="1">
    <name type="scientific">Arundo donax</name>
    <name type="common">Giant reed</name>
    <name type="synonym">Donax arundinaceus</name>
    <dbReference type="NCBI Taxonomy" id="35708"/>
    <lineage>
        <taxon>Eukaryota</taxon>
        <taxon>Viridiplantae</taxon>
        <taxon>Streptophyta</taxon>
        <taxon>Embryophyta</taxon>
        <taxon>Tracheophyta</taxon>
        <taxon>Spermatophyta</taxon>
        <taxon>Magnoliopsida</taxon>
        <taxon>Liliopsida</taxon>
        <taxon>Poales</taxon>
        <taxon>Poaceae</taxon>
        <taxon>PACMAD clade</taxon>
        <taxon>Arundinoideae</taxon>
        <taxon>Arundineae</taxon>
        <taxon>Arundo</taxon>
    </lineage>
</organism>
<reference evidence="1" key="2">
    <citation type="journal article" date="2015" name="Data Brief">
        <title>Shoot transcriptome of the giant reed, Arundo donax.</title>
        <authorList>
            <person name="Barrero R.A."/>
            <person name="Guerrero F.D."/>
            <person name="Moolhuijzen P."/>
            <person name="Goolsby J.A."/>
            <person name="Tidwell J."/>
            <person name="Bellgard S.E."/>
            <person name="Bellgard M.I."/>
        </authorList>
    </citation>
    <scope>NUCLEOTIDE SEQUENCE</scope>
    <source>
        <tissue evidence="1">Shoot tissue taken approximately 20 cm above the soil surface</tissue>
    </source>
</reference>
<dbReference type="AlphaFoldDB" id="A0A0A9FR22"/>
<accession>A0A0A9FR22</accession>
<protein>
    <submittedName>
        <fullName evidence="1">Uncharacterized protein</fullName>
    </submittedName>
</protein>
<sequence>MESKGSTKHVMNSAILIITIEYIHQEFRINYYSQIELPL</sequence>
<reference evidence="1" key="1">
    <citation type="submission" date="2014-09" db="EMBL/GenBank/DDBJ databases">
        <authorList>
            <person name="Magalhaes I.L.F."/>
            <person name="Oliveira U."/>
            <person name="Santos F.R."/>
            <person name="Vidigal T.H.D.A."/>
            <person name="Brescovit A.D."/>
            <person name="Santos A.J."/>
        </authorList>
    </citation>
    <scope>NUCLEOTIDE SEQUENCE</scope>
    <source>
        <tissue evidence="1">Shoot tissue taken approximately 20 cm above the soil surface</tissue>
    </source>
</reference>
<name>A0A0A9FR22_ARUDO</name>